<dbReference type="PANTHER" id="PTHR21112:SF0">
    <property type="entry name" value="CHEMOSENSORY PROTEIN A 29A-RELATED"/>
    <property type="match status" value="1"/>
</dbReference>
<proteinExistence type="predicted"/>
<keyword evidence="4" id="KW-1185">Reference proteome</keyword>
<dbReference type="VEuPathDB" id="VectorBase:ASIS013308"/>
<dbReference type="VEuPathDB" id="VectorBase:ASIC005655"/>
<dbReference type="EnsemblMetazoa" id="ASIC005655-RA">
    <property type="protein sequence ID" value="ASIC005655-PA"/>
    <property type="gene ID" value="ASIC005655"/>
</dbReference>
<dbReference type="EMBL" id="ATLV01014024">
    <property type="status" value="NOT_ANNOTATED_CDS"/>
    <property type="molecule type" value="Genomic_DNA"/>
</dbReference>
<organism evidence="2">
    <name type="scientific">Anopheles sinensis</name>
    <name type="common">Mosquito</name>
    <dbReference type="NCBI Taxonomy" id="74873"/>
    <lineage>
        <taxon>Eukaryota</taxon>
        <taxon>Metazoa</taxon>
        <taxon>Ecdysozoa</taxon>
        <taxon>Arthropoda</taxon>
        <taxon>Hexapoda</taxon>
        <taxon>Insecta</taxon>
        <taxon>Pterygota</taxon>
        <taxon>Neoptera</taxon>
        <taxon>Endopterygota</taxon>
        <taxon>Diptera</taxon>
        <taxon>Nematocera</taxon>
        <taxon>Culicoidea</taxon>
        <taxon>Culicidae</taxon>
        <taxon>Anophelinae</taxon>
        <taxon>Anopheles</taxon>
    </lineage>
</organism>
<dbReference type="Proteomes" id="UP000030765">
    <property type="component" value="Unassembled WGS sequence"/>
</dbReference>
<feature type="signal peptide" evidence="1">
    <location>
        <begin position="1"/>
        <end position="22"/>
    </location>
</feature>
<name>A0A084VK11_ANOSI</name>
<dbReference type="AlphaFoldDB" id="A0A084VK11"/>
<evidence type="ECO:0000313" key="4">
    <source>
        <dbReference type="Proteomes" id="UP000030765"/>
    </source>
</evidence>
<feature type="chain" id="PRO_5001783752" evidence="1">
    <location>
        <begin position="23"/>
        <end position="188"/>
    </location>
</feature>
<dbReference type="OrthoDB" id="7722906at2759"/>
<sequence length="188" mass="21678">MWSLVFLTAIAITSLNLQPCEGLLKVIADFDRWEHINGSDVFNVEMLRVRKYNRTLSVLNGTIGLLIDLSNTYEYGVSFSRSAQGNNQYDAYPMKLASRPFCEFIRTHYRDYQHFFLNSSNLPYVTEEGLCPFPKGDYWMKDLYIESSAIPVVVPEGFWRATLELRNIETGVEAARGAMYVKITKEYI</sequence>
<keyword evidence="1" id="KW-0732">Signal</keyword>
<accession>A0A084VK11</accession>
<protein>
    <submittedName>
        <fullName evidence="2">AGAP002854-PA-like protein</fullName>
    </submittedName>
</protein>
<evidence type="ECO:0000313" key="3">
    <source>
        <dbReference type="EnsemblMetazoa" id="ASIC005655-PA"/>
    </source>
</evidence>
<evidence type="ECO:0000313" key="2">
    <source>
        <dbReference type="EMBL" id="KFB38305.1"/>
    </source>
</evidence>
<dbReference type="InterPro" id="IPR010512">
    <property type="entry name" value="DUF1091"/>
</dbReference>
<reference evidence="2 4" key="1">
    <citation type="journal article" date="2014" name="BMC Genomics">
        <title>Genome sequence of Anopheles sinensis provides insight into genetics basis of mosquito competence for malaria parasites.</title>
        <authorList>
            <person name="Zhou D."/>
            <person name="Zhang D."/>
            <person name="Ding G."/>
            <person name="Shi L."/>
            <person name="Hou Q."/>
            <person name="Ye Y."/>
            <person name="Xu Y."/>
            <person name="Zhou H."/>
            <person name="Xiong C."/>
            <person name="Li S."/>
            <person name="Yu J."/>
            <person name="Hong S."/>
            <person name="Yu X."/>
            <person name="Zou P."/>
            <person name="Chen C."/>
            <person name="Chang X."/>
            <person name="Wang W."/>
            <person name="Lv Y."/>
            <person name="Sun Y."/>
            <person name="Ma L."/>
            <person name="Shen B."/>
            <person name="Zhu C."/>
        </authorList>
    </citation>
    <scope>NUCLEOTIDE SEQUENCE [LARGE SCALE GENOMIC DNA]</scope>
</reference>
<dbReference type="EMBL" id="KE524928">
    <property type="protein sequence ID" value="KFB38305.1"/>
    <property type="molecule type" value="Genomic_DNA"/>
</dbReference>
<evidence type="ECO:0000256" key="1">
    <source>
        <dbReference type="SAM" id="SignalP"/>
    </source>
</evidence>
<dbReference type="PANTHER" id="PTHR21112">
    <property type="entry name" value="CHEMOSENSORY PROTEIN A 29A-RELATED"/>
    <property type="match status" value="1"/>
</dbReference>
<dbReference type="OMA" id="EHINGSD"/>
<gene>
    <name evidence="2" type="ORF">ZHAS_00005655</name>
</gene>
<dbReference type="Pfam" id="PF06477">
    <property type="entry name" value="DUF1091"/>
    <property type="match status" value="1"/>
</dbReference>
<reference evidence="3" key="2">
    <citation type="submission" date="2020-05" db="UniProtKB">
        <authorList>
            <consortium name="EnsemblMetazoa"/>
        </authorList>
    </citation>
    <scope>IDENTIFICATION</scope>
</reference>
<dbReference type="STRING" id="74873.A0A084VK11"/>